<evidence type="ECO:0000313" key="1">
    <source>
        <dbReference type="EMBL" id="GLO66161.1"/>
    </source>
</evidence>
<comment type="caution">
    <text evidence="1">The sequence shown here is derived from an EMBL/GenBank/DDBJ whole genome shotgun (WGS) entry which is preliminary data.</text>
</comment>
<keyword evidence="2" id="KW-1185">Reference proteome</keyword>
<dbReference type="RefSeq" id="WP_317958043.1">
    <property type="nucleotide sequence ID" value="NZ_BSKO01000001.1"/>
</dbReference>
<evidence type="ECO:0000313" key="2">
    <source>
        <dbReference type="Proteomes" id="UP001275436"/>
    </source>
</evidence>
<accession>A0ABQ5TK97</accession>
<name>A0ABQ5TK97_9BACI</name>
<proteinExistence type="predicted"/>
<reference evidence="1 2" key="1">
    <citation type="submission" date="2023-02" db="EMBL/GenBank/DDBJ databases">
        <title>Oceanobacillus kimchii IFOP_LL358 isolated form Alexandrium catenella lab strain.</title>
        <authorList>
            <person name="Gajardo G."/>
            <person name="Ueki S."/>
            <person name="Maruyama F."/>
        </authorList>
    </citation>
    <scope>NUCLEOTIDE SEQUENCE [LARGE SCALE GENOMIC DNA]</scope>
    <source>
        <strain evidence="1 2">IFOP_LL358</strain>
    </source>
</reference>
<protein>
    <submittedName>
        <fullName evidence="1">Uncharacterized protein</fullName>
    </submittedName>
</protein>
<sequence>MNNIYIFEKSLNDIKETERKEYLITSGLTPSSGKARKARSKTLKEVLNQFNENEFITIHEDGRCIFQGYTKYFQMDIKEVI</sequence>
<dbReference type="Proteomes" id="UP001275436">
    <property type="component" value="Unassembled WGS sequence"/>
</dbReference>
<dbReference type="EMBL" id="BSKO01000001">
    <property type="protein sequence ID" value="GLO66161.1"/>
    <property type="molecule type" value="Genomic_DNA"/>
</dbReference>
<gene>
    <name evidence="1" type="ORF">MACH08_19450</name>
</gene>
<organism evidence="1 2">
    <name type="scientific">Oceanobacillus kimchii</name>
    <dbReference type="NCBI Taxonomy" id="746691"/>
    <lineage>
        <taxon>Bacteria</taxon>
        <taxon>Bacillati</taxon>
        <taxon>Bacillota</taxon>
        <taxon>Bacilli</taxon>
        <taxon>Bacillales</taxon>
        <taxon>Bacillaceae</taxon>
        <taxon>Oceanobacillus</taxon>
    </lineage>
</organism>